<dbReference type="PANTHER" id="PTHR16943">
    <property type="entry name" value="2-METHYLCITRATE DEHYDRATASE-RELATED"/>
    <property type="match status" value="1"/>
</dbReference>
<dbReference type="STRING" id="645517.A6F65_00039"/>
<dbReference type="PANTHER" id="PTHR16943:SF8">
    <property type="entry name" value="2-METHYLCITRATE DEHYDRATASE"/>
    <property type="match status" value="1"/>
</dbReference>
<dbReference type="Gene3D" id="1.10.4100.10">
    <property type="entry name" value="2-methylcitrate dehydratase PrpD"/>
    <property type="match status" value="1"/>
</dbReference>
<dbReference type="InterPro" id="IPR005656">
    <property type="entry name" value="MmgE_PrpD"/>
</dbReference>
<gene>
    <name evidence="4" type="ORF">A6F65_00039</name>
</gene>
<proteinExistence type="inferred from homology"/>
<dbReference type="KEGG" id="anh:A6F65_00039"/>
<protein>
    <submittedName>
        <fullName evidence="4">2-methylcitrate dehydratase</fullName>
    </submittedName>
</protein>
<dbReference type="Pfam" id="PF03972">
    <property type="entry name" value="MmgE_PrpD_N"/>
    <property type="match status" value="1"/>
</dbReference>
<dbReference type="GO" id="GO:0016829">
    <property type="term" value="F:lyase activity"/>
    <property type="evidence" value="ECO:0007669"/>
    <property type="project" value="InterPro"/>
</dbReference>
<dbReference type="PATRIC" id="fig|645517.4.peg.39"/>
<name>A0A1C7D4I3_9SPHN</name>
<organism evidence="4 5">
    <name type="scientific">Paraurantiacibacter namhicola</name>
    <dbReference type="NCBI Taxonomy" id="645517"/>
    <lineage>
        <taxon>Bacteria</taxon>
        <taxon>Pseudomonadati</taxon>
        <taxon>Pseudomonadota</taxon>
        <taxon>Alphaproteobacteria</taxon>
        <taxon>Sphingomonadales</taxon>
        <taxon>Erythrobacteraceae</taxon>
        <taxon>Paraurantiacibacter</taxon>
    </lineage>
</organism>
<dbReference type="EMBL" id="CP016545">
    <property type="protein sequence ID" value="ANU06367.1"/>
    <property type="molecule type" value="Genomic_DNA"/>
</dbReference>
<dbReference type="Gene3D" id="3.30.1330.120">
    <property type="entry name" value="2-methylcitrate dehydratase PrpD"/>
    <property type="match status" value="1"/>
</dbReference>
<dbReference type="AlphaFoldDB" id="A0A1C7D4I3"/>
<accession>A0A1C7D4I3</accession>
<feature type="domain" description="MmgE/PrpD C-terminal" evidence="3">
    <location>
        <begin position="238"/>
        <end position="387"/>
    </location>
</feature>
<dbReference type="InterPro" id="IPR036148">
    <property type="entry name" value="MmgE/PrpD_sf"/>
</dbReference>
<evidence type="ECO:0000313" key="5">
    <source>
        <dbReference type="Proteomes" id="UP000092698"/>
    </source>
</evidence>
<sequence length="408" mass="42943">MTAGLLRDLADRLARPVGESERKRARLHLLDWLACVASARNMPAGTLARAVSGHAWEQSAYLGNPLEMDDVHRTALLHPGPVVWPAAMGVPGAALVTRLDAAVRGYEAMIAVGMALDEHHYAHWHATTTAGVFGAAAAAASLLGLSAQQTADALANAGSVSGGLWHMRHGDNATKQWHIFHALRTGRDAALHAAHGVTGPHGLLEGPQGLFAAMTRTPGALGGGADGWLIHQVSFKPFAACRHAHPAIDAALQLRAGDTLQAPFTVETYADALAFCDRPDPASEQEAKFSLQHAVAVVADGRDARPEDFTPDAIEALRELRAQVSVTEDAEFTAHYPAHFGARVNGHAVADTLGDPERPVGPQEIGGKMAMLAEWGGLDTAEADRAQALALEGDDAAALDTMLAEWLA</sequence>
<evidence type="ECO:0000313" key="4">
    <source>
        <dbReference type="EMBL" id="ANU06367.1"/>
    </source>
</evidence>
<dbReference type="InterPro" id="IPR042183">
    <property type="entry name" value="MmgE/PrpD_sf_1"/>
</dbReference>
<reference evidence="4 5" key="1">
    <citation type="submission" date="2016-07" db="EMBL/GenBank/DDBJ databases">
        <title>Complete genome sequence of Altererythrobacter namhicola JCM 16345T, containing esterase-encoding genes.</title>
        <authorList>
            <person name="Cheng H."/>
            <person name="Wu Y.-H."/>
            <person name="Jian S.-L."/>
            <person name="Huo Y.-Y."/>
            <person name="Wang C.-S."/>
            <person name="Xu X.-W."/>
        </authorList>
    </citation>
    <scope>NUCLEOTIDE SEQUENCE [LARGE SCALE GENOMIC DNA]</scope>
    <source>
        <strain evidence="4 5">JCM 16345</strain>
    </source>
</reference>
<keyword evidence="5" id="KW-1185">Reference proteome</keyword>
<dbReference type="InterPro" id="IPR045337">
    <property type="entry name" value="MmgE_PrpD_C"/>
</dbReference>
<evidence type="ECO:0000259" key="2">
    <source>
        <dbReference type="Pfam" id="PF03972"/>
    </source>
</evidence>
<comment type="similarity">
    <text evidence="1">Belongs to the PrpD family.</text>
</comment>
<feature type="domain" description="MmgE/PrpD N-terminal" evidence="2">
    <location>
        <begin position="65"/>
        <end position="217"/>
    </location>
</feature>
<dbReference type="SUPFAM" id="SSF103378">
    <property type="entry name" value="2-methylcitrate dehydratase PrpD"/>
    <property type="match status" value="1"/>
</dbReference>
<dbReference type="InterPro" id="IPR045336">
    <property type="entry name" value="MmgE_PrpD_N"/>
</dbReference>
<dbReference type="Proteomes" id="UP000092698">
    <property type="component" value="Chromosome"/>
</dbReference>
<dbReference type="InterPro" id="IPR042188">
    <property type="entry name" value="MmgE/PrpD_sf_2"/>
</dbReference>
<dbReference type="RefSeq" id="WP_067784421.1">
    <property type="nucleotide sequence ID" value="NZ_CP016545.1"/>
</dbReference>
<evidence type="ECO:0000256" key="1">
    <source>
        <dbReference type="ARBA" id="ARBA00006174"/>
    </source>
</evidence>
<dbReference type="Pfam" id="PF19305">
    <property type="entry name" value="MmgE_PrpD_C"/>
    <property type="match status" value="1"/>
</dbReference>
<evidence type="ECO:0000259" key="3">
    <source>
        <dbReference type="Pfam" id="PF19305"/>
    </source>
</evidence>
<dbReference type="OrthoDB" id="5415580at2"/>